<evidence type="ECO:0000313" key="2">
    <source>
        <dbReference type="Proteomes" id="UP000198964"/>
    </source>
</evidence>
<proteinExistence type="predicted"/>
<protein>
    <submittedName>
        <fullName evidence="1">Uncharacterized protein</fullName>
    </submittedName>
</protein>
<keyword evidence="2" id="KW-1185">Reference proteome</keyword>
<name>A0A1I2KDV0_9BACT</name>
<dbReference type="STRING" id="655355.SAMN05216283_111125"/>
<dbReference type="AlphaFoldDB" id="A0A1I2KDV0"/>
<accession>A0A1I2KDV0</accession>
<sequence>MFLLKTNKYTLSIRSNNNSLRKKKMVKTLRIAIFQPANWDDFITLNKPLDDSDTRTGLNLLLHLHKQEKE</sequence>
<reference evidence="1 2" key="1">
    <citation type="submission" date="2016-10" db="EMBL/GenBank/DDBJ databases">
        <authorList>
            <person name="de Groot N.N."/>
        </authorList>
    </citation>
    <scope>NUCLEOTIDE SEQUENCE [LARGE SCALE GENOMIC DNA]</scope>
    <source>
        <strain evidence="1 2">CGMCC 1.9156</strain>
    </source>
</reference>
<organism evidence="1 2">
    <name type="scientific">Sunxiuqinia elliptica</name>
    <dbReference type="NCBI Taxonomy" id="655355"/>
    <lineage>
        <taxon>Bacteria</taxon>
        <taxon>Pseudomonadati</taxon>
        <taxon>Bacteroidota</taxon>
        <taxon>Bacteroidia</taxon>
        <taxon>Marinilabiliales</taxon>
        <taxon>Prolixibacteraceae</taxon>
        <taxon>Sunxiuqinia</taxon>
    </lineage>
</organism>
<dbReference type="Proteomes" id="UP000198964">
    <property type="component" value="Unassembled WGS sequence"/>
</dbReference>
<dbReference type="EMBL" id="FONW01000011">
    <property type="protein sequence ID" value="SFF64390.1"/>
    <property type="molecule type" value="Genomic_DNA"/>
</dbReference>
<gene>
    <name evidence="1" type="ORF">SAMN05216283_111125</name>
</gene>
<evidence type="ECO:0000313" key="1">
    <source>
        <dbReference type="EMBL" id="SFF64390.1"/>
    </source>
</evidence>